<keyword evidence="2" id="KW-1185">Reference proteome</keyword>
<organism evidence="1 2">
    <name type="scientific">Carpinus fangiana</name>
    <dbReference type="NCBI Taxonomy" id="176857"/>
    <lineage>
        <taxon>Eukaryota</taxon>
        <taxon>Viridiplantae</taxon>
        <taxon>Streptophyta</taxon>
        <taxon>Embryophyta</taxon>
        <taxon>Tracheophyta</taxon>
        <taxon>Spermatophyta</taxon>
        <taxon>Magnoliopsida</taxon>
        <taxon>eudicotyledons</taxon>
        <taxon>Gunneridae</taxon>
        <taxon>Pentapetalae</taxon>
        <taxon>rosids</taxon>
        <taxon>fabids</taxon>
        <taxon>Fagales</taxon>
        <taxon>Betulaceae</taxon>
        <taxon>Carpinus</taxon>
    </lineage>
</organism>
<accession>A0A5N6QP10</accession>
<gene>
    <name evidence="1" type="ORF">FH972_005356</name>
</gene>
<dbReference type="Proteomes" id="UP000327013">
    <property type="component" value="Chromosome 2"/>
</dbReference>
<proteinExistence type="predicted"/>
<sequence length="201" mass="21523">MADLTVGSIAGKWDDVGQKIGKHAFVEHTVSATAHYDDVGPIKGQSALVEQVDDRGTNVEVGHVLSLATLKENVGTSTAGRDDDPMIQGEVEGGMKGQDVELYDGMGDVQSGKLGNLQLEVTEIMEEEAIQEKVVNVGRKWKKHARVATRVSDGHNGNAKQVIKRKANIQEVVGKGLAKKKSLAIISDDMDDISMKCSASD</sequence>
<dbReference type="AlphaFoldDB" id="A0A5N6QP10"/>
<reference evidence="1 2" key="1">
    <citation type="submission" date="2019-06" db="EMBL/GenBank/DDBJ databases">
        <title>A chromosomal-level reference genome of Carpinus fangiana (Coryloideae, Betulaceae).</title>
        <authorList>
            <person name="Yang X."/>
            <person name="Wang Z."/>
            <person name="Zhang L."/>
            <person name="Hao G."/>
            <person name="Liu J."/>
            <person name="Yang Y."/>
        </authorList>
    </citation>
    <scope>NUCLEOTIDE SEQUENCE [LARGE SCALE GENOMIC DNA]</scope>
    <source>
        <strain evidence="1">Cfa_2016G</strain>
        <tissue evidence="1">Leaf</tissue>
    </source>
</reference>
<dbReference type="EMBL" id="CM017322">
    <property type="protein sequence ID" value="KAE8008885.1"/>
    <property type="molecule type" value="Genomic_DNA"/>
</dbReference>
<protein>
    <submittedName>
        <fullName evidence="1">Uncharacterized protein</fullName>
    </submittedName>
</protein>
<name>A0A5N6QP10_9ROSI</name>
<evidence type="ECO:0000313" key="2">
    <source>
        <dbReference type="Proteomes" id="UP000327013"/>
    </source>
</evidence>
<evidence type="ECO:0000313" key="1">
    <source>
        <dbReference type="EMBL" id="KAE8008885.1"/>
    </source>
</evidence>